<dbReference type="InterPro" id="IPR008927">
    <property type="entry name" value="6-PGluconate_DH-like_C_sf"/>
</dbReference>
<evidence type="ECO:0000256" key="5">
    <source>
        <dbReference type="ARBA" id="ARBA00022832"/>
    </source>
</evidence>
<evidence type="ECO:0000256" key="8">
    <source>
        <dbReference type="ARBA" id="ARBA00023027"/>
    </source>
</evidence>
<protein>
    <submittedName>
        <fullName evidence="15">3-hydroxyacyl-CoA dehydrogenase</fullName>
    </submittedName>
</protein>
<keyword evidence="5" id="KW-0276">Fatty acid metabolism</keyword>
<evidence type="ECO:0000256" key="4">
    <source>
        <dbReference type="ARBA" id="ARBA00009463"/>
    </source>
</evidence>
<dbReference type="CDD" id="cd06558">
    <property type="entry name" value="crotonase-like"/>
    <property type="match status" value="1"/>
</dbReference>
<dbReference type="SUPFAM" id="SSF48179">
    <property type="entry name" value="6-phosphogluconate dehydrogenase C-terminal domain-like"/>
    <property type="match status" value="2"/>
</dbReference>
<evidence type="ECO:0000259" key="14">
    <source>
        <dbReference type="Pfam" id="PF02737"/>
    </source>
</evidence>
<dbReference type="Proteomes" id="UP000029914">
    <property type="component" value="Chromosome"/>
</dbReference>
<reference evidence="15 16" key="1">
    <citation type="submission" date="2013-09" db="EMBL/GenBank/DDBJ databases">
        <title>Complete genome sequence of Corynebacterium doosanense CAU 212(T) (=DSM 45436(T)), isolated from activated sludge.</title>
        <authorList>
            <person name="Schaffert L."/>
            <person name="Albersmeier A."/>
            <person name="Kalinowski J."/>
            <person name="Ruckert C."/>
        </authorList>
    </citation>
    <scope>NUCLEOTIDE SEQUENCE [LARGE SCALE GENOMIC DNA]</scope>
    <source>
        <strain evidence="15 16">CAU 212</strain>
    </source>
</reference>
<dbReference type="eggNOG" id="COG1024">
    <property type="taxonomic scope" value="Bacteria"/>
</dbReference>
<evidence type="ECO:0000256" key="6">
    <source>
        <dbReference type="ARBA" id="ARBA00022963"/>
    </source>
</evidence>
<evidence type="ECO:0000256" key="2">
    <source>
        <dbReference type="ARBA" id="ARBA00005086"/>
    </source>
</evidence>
<dbReference type="Gene3D" id="3.90.226.10">
    <property type="entry name" value="2-enoyl-CoA Hydratase, Chain A, domain 1"/>
    <property type="match status" value="1"/>
</dbReference>
<dbReference type="Pfam" id="PF02737">
    <property type="entry name" value="3HCDH_N"/>
    <property type="match status" value="1"/>
</dbReference>
<comment type="pathway">
    <text evidence="1">Lipid metabolism; fatty acid beta-oxidation.</text>
</comment>
<organism evidence="15 16">
    <name type="scientific">Corynebacterium doosanense CAU 212 = DSM 45436</name>
    <dbReference type="NCBI Taxonomy" id="558173"/>
    <lineage>
        <taxon>Bacteria</taxon>
        <taxon>Bacillati</taxon>
        <taxon>Actinomycetota</taxon>
        <taxon>Actinomycetes</taxon>
        <taxon>Mycobacteriales</taxon>
        <taxon>Corynebacteriaceae</taxon>
        <taxon>Corynebacterium</taxon>
    </lineage>
</organism>
<dbReference type="OrthoDB" id="9771883at2"/>
<dbReference type="UniPathway" id="UPA00659"/>
<dbReference type="Gene3D" id="3.40.50.720">
    <property type="entry name" value="NAD(P)-binding Rossmann-like Domain"/>
    <property type="match status" value="1"/>
</dbReference>
<comment type="pathway">
    <text evidence="2">Lipid metabolism; butanoate metabolism.</text>
</comment>
<evidence type="ECO:0000313" key="16">
    <source>
        <dbReference type="Proteomes" id="UP000029914"/>
    </source>
</evidence>
<evidence type="ECO:0000256" key="9">
    <source>
        <dbReference type="ARBA" id="ARBA00023098"/>
    </source>
</evidence>
<comment type="catalytic activity">
    <reaction evidence="12">
        <text>a (3S)-3-hydroxyacyl-CoA + NAD(+) = a 3-oxoacyl-CoA + NADH + H(+)</text>
        <dbReference type="Rhea" id="RHEA:22432"/>
        <dbReference type="ChEBI" id="CHEBI:15378"/>
        <dbReference type="ChEBI" id="CHEBI:57318"/>
        <dbReference type="ChEBI" id="CHEBI:57540"/>
        <dbReference type="ChEBI" id="CHEBI:57945"/>
        <dbReference type="ChEBI" id="CHEBI:90726"/>
        <dbReference type="EC" id="1.1.1.35"/>
    </reaction>
</comment>
<dbReference type="AlphaFoldDB" id="A0A097IEQ7"/>
<feature type="domain" description="3-hydroxyacyl-CoA dehydrogenase C-terminal" evidence="13">
    <location>
        <begin position="504"/>
        <end position="604"/>
    </location>
</feature>
<dbReference type="GO" id="GO:0006635">
    <property type="term" value="P:fatty acid beta-oxidation"/>
    <property type="evidence" value="ECO:0007669"/>
    <property type="project" value="UniProtKB-UniPathway"/>
</dbReference>
<evidence type="ECO:0000259" key="13">
    <source>
        <dbReference type="Pfam" id="PF00725"/>
    </source>
</evidence>
<keyword evidence="10" id="KW-0456">Lyase</keyword>
<proteinExistence type="inferred from homology"/>
<dbReference type="PANTHER" id="PTHR43612:SF3">
    <property type="entry name" value="TRIFUNCTIONAL ENZYME SUBUNIT ALPHA, MITOCHONDRIAL"/>
    <property type="match status" value="1"/>
</dbReference>
<dbReference type="InterPro" id="IPR001753">
    <property type="entry name" value="Enoyl-CoA_hydra/iso"/>
</dbReference>
<comment type="similarity">
    <text evidence="4">Belongs to the 3-hydroxyacyl-CoA dehydrogenase family.</text>
</comment>
<dbReference type="GO" id="GO:0004300">
    <property type="term" value="F:enoyl-CoA hydratase activity"/>
    <property type="evidence" value="ECO:0007669"/>
    <property type="project" value="TreeGrafter"/>
</dbReference>
<keyword evidence="9" id="KW-0443">Lipid metabolism</keyword>
<dbReference type="SUPFAM" id="SSF52096">
    <property type="entry name" value="ClpP/crotonase"/>
    <property type="match status" value="1"/>
</dbReference>
<evidence type="ECO:0000256" key="7">
    <source>
        <dbReference type="ARBA" id="ARBA00023002"/>
    </source>
</evidence>
<dbReference type="EMBL" id="CP006764">
    <property type="protein sequence ID" value="AIT60627.1"/>
    <property type="molecule type" value="Genomic_DNA"/>
</dbReference>
<keyword evidence="16" id="KW-1185">Reference proteome</keyword>
<dbReference type="FunFam" id="3.40.50.720:FF:000009">
    <property type="entry name" value="Fatty oxidation complex, alpha subunit"/>
    <property type="match status" value="1"/>
</dbReference>
<keyword evidence="7" id="KW-0560">Oxidoreductase</keyword>
<dbReference type="GO" id="GO:0070403">
    <property type="term" value="F:NAD+ binding"/>
    <property type="evidence" value="ECO:0007669"/>
    <property type="project" value="InterPro"/>
</dbReference>
<comment type="similarity">
    <text evidence="3">In the central section; belongs to the 3-hydroxyacyl-CoA dehydrogenase family.</text>
</comment>
<gene>
    <name evidence="15" type="ORF">CDOO_04705</name>
</gene>
<dbReference type="RefSeq" id="WP_018021852.1">
    <property type="nucleotide sequence ID" value="NZ_AQUX01000004.1"/>
</dbReference>
<dbReference type="GO" id="GO:0016509">
    <property type="term" value="F:long-chain (3S)-3-hydroxyacyl-CoA dehydrogenase (NAD+) activity"/>
    <property type="evidence" value="ECO:0007669"/>
    <property type="project" value="TreeGrafter"/>
</dbReference>
<accession>A0A097IEQ7</accession>
<sequence>MSTNMIAWEKDADGIVTLTMDDPDARVNTMNERYRDAMEETLDRLEAEKDGLTGVVLTSAKGTFFAGGDLDSIGSTTEDDAAEIFAETEHIKAQLRRLETLGVPVVAAINGAALGGGFEIALACHHRIALAGKKTKIGLPEVSLGLLPGGGGVTRTVRLFGIEKALMEWLLEGPQYSAEEALEKGGVDEVVASAEELVPAAKTWLKENPEAHTKPWDGKGYKIPGGNPTHPGFAQRLPAFPAMLRAKLGGADVPAPKAILSAAVEGAQVDFDTASRIESRYFAGLATGRTSTAMIQAFHTDMQTLRSGSIAGEKGREKNTVNSVAVLGAGMMGAGIAHALAIAGIEVMLKDVSLANAEKGFGHVKGLVDKRVQQGKMSAEKAEEILARVTPTESYDDIAHVDAVIEAVFEDFDLKNSVFTDVEKVVGPDTLLCSNTSTLPITQLQQPRERSADMVGLHFFSPVHRMKLVEIIKGEQTSQRTFERAYDLVQQIRKLPIAVNDGRGFYTSRVYGTLILEAVAMVEEGVNPQRIEREARHAGFPASPLAMLDEVSLTLVQHIRAAEEKEAKELGTERPARPGESVIDRMIEDFDRKGRAAGAGFYEYPEEGRKFLWPGLFEHFSQDTEISGQEIQDRLVYRMAIETARCFEDGILTDTASANLGAIFGIGFPPQTGGPATFMVNRPEGLAGFVSRCDELADAHGERFRPSEWLRERAAKGNDLV</sequence>
<dbReference type="InterPro" id="IPR006176">
    <property type="entry name" value="3-OHacyl-CoA_DH_NAD-bd"/>
</dbReference>
<keyword evidence="6" id="KW-0442">Lipid degradation</keyword>
<evidence type="ECO:0000313" key="15">
    <source>
        <dbReference type="EMBL" id="AIT60627.1"/>
    </source>
</evidence>
<dbReference type="STRING" id="558173.CDOO_04705"/>
<dbReference type="HOGENOM" id="CLU_009834_15_3_11"/>
<dbReference type="FunFam" id="3.90.226.10:FF:000047">
    <property type="entry name" value="Probable 3-hydroxyacyl-CoA dehydrogenase"/>
    <property type="match status" value="1"/>
</dbReference>
<dbReference type="PANTHER" id="PTHR43612">
    <property type="entry name" value="TRIFUNCTIONAL ENZYME SUBUNIT ALPHA"/>
    <property type="match status" value="1"/>
</dbReference>
<dbReference type="InterPro" id="IPR006108">
    <property type="entry name" value="3HC_DH_C"/>
</dbReference>
<dbReference type="InterPro" id="IPR029045">
    <property type="entry name" value="ClpP/crotonase-like_dom_sf"/>
</dbReference>
<dbReference type="Gene3D" id="1.10.1040.50">
    <property type="match status" value="1"/>
</dbReference>
<keyword evidence="11" id="KW-0511">Multifunctional enzyme</keyword>
<dbReference type="SUPFAM" id="SSF51735">
    <property type="entry name" value="NAD(P)-binding Rossmann-fold domains"/>
    <property type="match status" value="1"/>
</dbReference>
<dbReference type="KEGG" id="cdo:CDOO_04705"/>
<dbReference type="eggNOG" id="COG1250">
    <property type="taxonomic scope" value="Bacteria"/>
</dbReference>
<evidence type="ECO:0000256" key="11">
    <source>
        <dbReference type="ARBA" id="ARBA00023268"/>
    </source>
</evidence>
<dbReference type="Pfam" id="PF00725">
    <property type="entry name" value="3HCDH"/>
    <property type="match status" value="1"/>
</dbReference>
<dbReference type="InterPro" id="IPR036291">
    <property type="entry name" value="NAD(P)-bd_dom_sf"/>
</dbReference>
<keyword evidence="8" id="KW-0520">NAD</keyword>
<dbReference type="InterPro" id="IPR050136">
    <property type="entry name" value="FA_oxidation_alpha_subunit"/>
</dbReference>
<evidence type="ECO:0000256" key="3">
    <source>
        <dbReference type="ARBA" id="ARBA00007005"/>
    </source>
</evidence>
<evidence type="ECO:0000256" key="1">
    <source>
        <dbReference type="ARBA" id="ARBA00005005"/>
    </source>
</evidence>
<evidence type="ECO:0000256" key="10">
    <source>
        <dbReference type="ARBA" id="ARBA00023239"/>
    </source>
</evidence>
<evidence type="ECO:0000256" key="12">
    <source>
        <dbReference type="ARBA" id="ARBA00049556"/>
    </source>
</evidence>
<dbReference type="Pfam" id="PF00378">
    <property type="entry name" value="ECH_1"/>
    <property type="match status" value="1"/>
</dbReference>
<name>A0A097IEQ7_9CORY</name>
<feature type="domain" description="3-hydroxyacyl-CoA dehydrogenase NAD binding" evidence="14">
    <location>
        <begin position="323"/>
        <end position="501"/>
    </location>
</feature>